<name>A0A6D2IBR5_9BRAS</name>
<organism evidence="1 2">
    <name type="scientific">Microthlaspi erraticum</name>
    <dbReference type="NCBI Taxonomy" id="1685480"/>
    <lineage>
        <taxon>Eukaryota</taxon>
        <taxon>Viridiplantae</taxon>
        <taxon>Streptophyta</taxon>
        <taxon>Embryophyta</taxon>
        <taxon>Tracheophyta</taxon>
        <taxon>Spermatophyta</taxon>
        <taxon>Magnoliopsida</taxon>
        <taxon>eudicotyledons</taxon>
        <taxon>Gunneridae</taxon>
        <taxon>Pentapetalae</taxon>
        <taxon>rosids</taxon>
        <taxon>malvids</taxon>
        <taxon>Brassicales</taxon>
        <taxon>Brassicaceae</taxon>
        <taxon>Coluteocarpeae</taxon>
        <taxon>Microthlaspi</taxon>
    </lineage>
</organism>
<proteinExistence type="predicted"/>
<dbReference type="EMBL" id="CACVBM020000854">
    <property type="protein sequence ID" value="CAA7024032.1"/>
    <property type="molecule type" value="Genomic_DNA"/>
</dbReference>
<reference evidence="1" key="1">
    <citation type="submission" date="2020-01" db="EMBL/GenBank/DDBJ databases">
        <authorList>
            <person name="Mishra B."/>
        </authorList>
    </citation>
    <scope>NUCLEOTIDE SEQUENCE [LARGE SCALE GENOMIC DNA]</scope>
</reference>
<gene>
    <name evidence="1" type="ORF">MERR_LOCUS11267</name>
</gene>
<evidence type="ECO:0000313" key="1">
    <source>
        <dbReference type="EMBL" id="CAA7024032.1"/>
    </source>
</evidence>
<protein>
    <submittedName>
        <fullName evidence="1">Uncharacterized protein</fullName>
    </submittedName>
</protein>
<accession>A0A6D2IBR5</accession>
<dbReference type="AlphaFoldDB" id="A0A6D2IBR5"/>
<dbReference type="Proteomes" id="UP000467841">
    <property type="component" value="Unassembled WGS sequence"/>
</dbReference>
<sequence length="121" mass="13627">MMKLITRFLPRKAASEHKQRVRLCSEETAWMEACSSESSPAEKSSLADLVLNGRVGKRRDSYRLTEHVCQRHYTGADLCRAKQSSLWTEHGPSPKLYNAGTRCAIDDNGNPRSRCPFAGEE</sequence>
<evidence type="ECO:0000313" key="2">
    <source>
        <dbReference type="Proteomes" id="UP000467841"/>
    </source>
</evidence>
<comment type="caution">
    <text evidence="1">The sequence shown here is derived from an EMBL/GenBank/DDBJ whole genome shotgun (WGS) entry which is preliminary data.</text>
</comment>
<keyword evidence="2" id="KW-1185">Reference proteome</keyword>